<gene>
    <name evidence="1" type="ORF">METZ01_LOCUS480910</name>
</gene>
<evidence type="ECO:0000313" key="1">
    <source>
        <dbReference type="EMBL" id="SVE28056.1"/>
    </source>
</evidence>
<accession>A0A383C6M4</accession>
<organism evidence="1">
    <name type="scientific">marine metagenome</name>
    <dbReference type="NCBI Taxonomy" id="408172"/>
    <lineage>
        <taxon>unclassified sequences</taxon>
        <taxon>metagenomes</taxon>
        <taxon>ecological metagenomes</taxon>
    </lineage>
</organism>
<protein>
    <recommendedName>
        <fullName evidence="2">NodB homology domain-containing protein</fullName>
    </recommendedName>
</protein>
<name>A0A383C6M4_9ZZZZ</name>
<dbReference type="EMBL" id="UINC01206426">
    <property type="protein sequence ID" value="SVE28056.1"/>
    <property type="molecule type" value="Genomic_DNA"/>
</dbReference>
<sequence>MKTDHGIFTVSLDFELYWGMLDVRSIQDYQENLKSVPKVIEIMLELFEEYEVHATWATVGFLFAQDVEELKKTIPTKIPNYNNPKFSPYLYITNNNTLESCYHFAPYLI</sequence>
<reference evidence="1" key="1">
    <citation type="submission" date="2018-05" db="EMBL/GenBank/DDBJ databases">
        <authorList>
            <person name="Lanie J.A."/>
            <person name="Ng W.-L."/>
            <person name="Kazmierczak K.M."/>
            <person name="Andrzejewski T.M."/>
            <person name="Davidsen T.M."/>
            <person name="Wayne K.J."/>
            <person name="Tettelin H."/>
            <person name="Glass J.I."/>
            <person name="Rusch D."/>
            <person name="Podicherti R."/>
            <person name="Tsui H.-C.T."/>
            <person name="Winkler M.E."/>
        </authorList>
    </citation>
    <scope>NUCLEOTIDE SEQUENCE</scope>
</reference>
<dbReference type="AlphaFoldDB" id="A0A383C6M4"/>
<proteinExistence type="predicted"/>
<evidence type="ECO:0008006" key="2">
    <source>
        <dbReference type="Google" id="ProtNLM"/>
    </source>
</evidence>
<feature type="non-terminal residue" evidence="1">
    <location>
        <position position="109"/>
    </location>
</feature>